<evidence type="ECO:0000256" key="7">
    <source>
        <dbReference type="ARBA" id="ARBA00049119"/>
    </source>
</evidence>
<feature type="transmembrane region" description="Helical" evidence="10">
    <location>
        <begin position="172"/>
        <end position="194"/>
    </location>
</feature>
<sequence length="553" mass="60034">MPGAAVVFGTTDTSRIEAPVTAKTYFMCVFAAFGGVFFGYDTGWMGGVLGMPYFIQMYTHKPYPSGFFDAAHLPADFSLPAWEKSLMTSILSAGNFFGALIAGDVADVVGRRPTIIMGCVVFAIGCILEIAPQDVLACFVIGRLVAGAGVGFISTVIILYMSEIAPKKVRGALVSGYQFCITIGILLANCVVYATQDRLDTGSYRIPIGVQFLWAIILGGGLLFLPESPRYWANKGDIEKAIVALARVRDQPRDSDFVRDELAEIIANLEFEKAHVPQTSYVGSWLACFKGSLFDGSSNIRRTIVGTGLQCAQQFTGINFIFYFGTSFFQTLGTISNPFLISLITTLVNVLLTPISFYIIERLGRRRILLLGGSSMVVCQFIVAIIGTAVPHATIPGGNPRAVKAEIAFICLNIASFATTWGPAAWVVVGEMFPLPIRSRGVGMSTASNWFWNCIISVITPYFVSADKLNLGPKVFFIWGSTAVLSTLFAYFFVSETKGLSLEQVDQMLRETSPRTSSGWKPHTTWAAEQGKEDGGEKVIEEKESGTGTPQEI</sequence>
<evidence type="ECO:0000256" key="4">
    <source>
        <dbReference type="ARBA" id="ARBA00022692"/>
    </source>
</evidence>
<dbReference type="PRINTS" id="PR00171">
    <property type="entry name" value="SUGRTRNSPORT"/>
</dbReference>
<keyword evidence="3 8" id="KW-0813">Transport</keyword>
<dbReference type="NCBIfam" id="TIGR00879">
    <property type="entry name" value="SP"/>
    <property type="match status" value="1"/>
</dbReference>
<dbReference type="InterPro" id="IPR005829">
    <property type="entry name" value="Sugar_transporter_CS"/>
</dbReference>
<proteinExistence type="inferred from homology"/>
<dbReference type="Proteomes" id="UP000620124">
    <property type="component" value="Unassembled WGS sequence"/>
</dbReference>
<evidence type="ECO:0000313" key="12">
    <source>
        <dbReference type="EMBL" id="KAF7344166.1"/>
    </source>
</evidence>
<reference evidence="12" key="1">
    <citation type="submission" date="2020-05" db="EMBL/GenBank/DDBJ databases">
        <title>Mycena genomes resolve the evolution of fungal bioluminescence.</title>
        <authorList>
            <person name="Tsai I.J."/>
        </authorList>
    </citation>
    <scope>NUCLEOTIDE SEQUENCE</scope>
    <source>
        <strain evidence="12">CCC161011</strain>
    </source>
</reference>
<dbReference type="InterPro" id="IPR005828">
    <property type="entry name" value="MFS_sugar_transport-like"/>
</dbReference>
<accession>A0A8H6XPL6</accession>
<dbReference type="PROSITE" id="PS00216">
    <property type="entry name" value="SUGAR_TRANSPORT_1"/>
    <property type="match status" value="2"/>
</dbReference>
<organism evidence="12 13">
    <name type="scientific">Mycena venus</name>
    <dbReference type="NCBI Taxonomy" id="2733690"/>
    <lineage>
        <taxon>Eukaryota</taxon>
        <taxon>Fungi</taxon>
        <taxon>Dikarya</taxon>
        <taxon>Basidiomycota</taxon>
        <taxon>Agaricomycotina</taxon>
        <taxon>Agaricomycetes</taxon>
        <taxon>Agaricomycetidae</taxon>
        <taxon>Agaricales</taxon>
        <taxon>Marasmiineae</taxon>
        <taxon>Mycenaceae</taxon>
        <taxon>Mycena</taxon>
    </lineage>
</organism>
<dbReference type="InterPro" id="IPR003663">
    <property type="entry name" value="Sugar/inositol_transpt"/>
</dbReference>
<evidence type="ECO:0000256" key="5">
    <source>
        <dbReference type="ARBA" id="ARBA00022989"/>
    </source>
</evidence>
<feature type="transmembrane region" description="Helical" evidence="10">
    <location>
        <begin position="339"/>
        <end position="360"/>
    </location>
</feature>
<evidence type="ECO:0000259" key="11">
    <source>
        <dbReference type="PROSITE" id="PS50850"/>
    </source>
</evidence>
<feature type="domain" description="Major facilitator superfamily (MFS) profile" evidence="11">
    <location>
        <begin position="27"/>
        <end position="498"/>
    </location>
</feature>
<evidence type="ECO:0000256" key="8">
    <source>
        <dbReference type="RuleBase" id="RU003346"/>
    </source>
</evidence>
<feature type="transmembrane region" description="Helical" evidence="10">
    <location>
        <begin position="115"/>
        <end position="133"/>
    </location>
</feature>
<evidence type="ECO:0000256" key="9">
    <source>
        <dbReference type="SAM" id="MobiDB-lite"/>
    </source>
</evidence>
<evidence type="ECO:0000256" key="2">
    <source>
        <dbReference type="ARBA" id="ARBA00010992"/>
    </source>
</evidence>
<feature type="compositionally biased region" description="Basic and acidic residues" evidence="9">
    <location>
        <begin position="530"/>
        <end position="545"/>
    </location>
</feature>
<dbReference type="SUPFAM" id="SSF103473">
    <property type="entry name" value="MFS general substrate transporter"/>
    <property type="match status" value="1"/>
</dbReference>
<evidence type="ECO:0000256" key="3">
    <source>
        <dbReference type="ARBA" id="ARBA00022448"/>
    </source>
</evidence>
<dbReference type="FunFam" id="1.20.1250.20:FF:000180">
    <property type="entry name" value="MFS monosaccharide transporter"/>
    <property type="match status" value="1"/>
</dbReference>
<dbReference type="AlphaFoldDB" id="A0A8H6XPL6"/>
<keyword evidence="6 10" id="KW-0472">Membrane</keyword>
<dbReference type="PANTHER" id="PTHR48022:SF61">
    <property type="entry name" value="HIGH AFFINITY GLUCOSE TRANSPORTER RGT2"/>
    <property type="match status" value="1"/>
</dbReference>
<dbReference type="PROSITE" id="PS00217">
    <property type="entry name" value="SUGAR_TRANSPORT_2"/>
    <property type="match status" value="1"/>
</dbReference>
<comment type="catalytic activity">
    <reaction evidence="7">
        <text>myo-inositol(out) + H(+)(out) = myo-inositol(in) + H(+)(in)</text>
        <dbReference type="Rhea" id="RHEA:60364"/>
        <dbReference type="ChEBI" id="CHEBI:15378"/>
        <dbReference type="ChEBI" id="CHEBI:17268"/>
    </reaction>
</comment>
<evidence type="ECO:0000256" key="6">
    <source>
        <dbReference type="ARBA" id="ARBA00023136"/>
    </source>
</evidence>
<comment type="caution">
    <text evidence="12">The sequence shown here is derived from an EMBL/GenBank/DDBJ whole genome shotgun (WGS) entry which is preliminary data.</text>
</comment>
<comment type="subcellular location">
    <subcellularLocation>
        <location evidence="1">Membrane</location>
        <topology evidence="1">Multi-pass membrane protein</topology>
    </subcellularLocation>
</comment>
<gene>
    <name evidence="12" type="ORF">MVEN_01706800</name>
</gene>
<evidence type="ECO:0000256" key="1">
    <source>
        <dbReference type="ARBA" id="ARBA00004141"/>
    </source>
</evidence>
<evidence type="ECO:0000313" key="13">
    <source>
        <dbReference type="Proteomes" id="UP000620124"/>
    </source>
</evidence>
<feature type="transmembrane region" description="Helical" evidence="10">
    <location>
        <begin position="139"/>
        <end position="160"/>
    </location>
</feature>
<dbReference type="OrthoDB" id="6612291at2759"/>
<name>A0A8H6XPL6_9AGAR</name>
<feature type="transmembrane region" description="Helical" evidence="10">
    <location>
        <begin position="407"/>
        <end position="429"/>
    </location>
</feature>
<dbReference type="InterPro" id="IPR050360">
    <property type="entry name" value="MFS_Sugar_Transporters"/>
</dbReference>
<comment type="similarity">
    <text evidence="2 8">Belongs to the major facilitator superfamily. Sugar transporter (TC 2.A.1.1) family.</text>
</comment>
<dbReference type="Gene3D" id="1.20.1250.20">
    <property type="entry name" value="MFS general substrate transporter like domains"/>
    <property type="match status" value="1"/>
</dbReference>
<dbReference type="GO" id="GO:0005351">
    <property type="term" value="F:carbohydrate:proton symporter activity"/>
    <property type="evidence" value="ECO:0007669"/>
    <property type="project" value="TreeGrafter"/>
</dbReference>
<feature type="transmembrane region" description="Helical" evidence="10">
    <location>
        <begin position="441"/>
        <end position="464"/>
    </location>
</feature>
<dbReference type="InterPro" id="IPR020846">
    <property type="entry name" value="MFS_dom"/>
</dbReference>
<feature type="transmembrane region" description="Helical" evidence="10">
    <location>
        <begin position="476"/>
        <end position="494"/>
    </location>
</feature>
<feature type="transmembrane region" description="Helical" evidence="10">
    <location>
        <begin position="206"/>
        <end position="225"/>
    </location>
</feature>
<dbReference type="EMBL" id="JACAZI010000015">
    <property type="protein sequence ID" value="KAF7344166.1"/>
    <property type="molecule type" value="Genomic_DNA"/>
</dbReference>
<feature type="transmembrane region" description="Helical" evidence="10">
    <location>
        <begin position="367"/>
        <end position="387"/>
    </location>
</feature>
<evidence type="ECO:0000256" key="10">
    <source>
        <dbReference type="SAM" id="Phobius"/>
    </source>
</evidence>
<protein>
    <submittedName>
        <fullName evidence="12">General substrate transporter</fullName>
    </submittedName>
</protein>
<dbReference type="Pfam" id="PF00083">
    <property type="entry name" value="Sugar_tr"/>
    <property type="match status" value="1"/>
</dbReference>
<feature type="region of interest" description="Disordered" evidence="9">
    <location>
        <begin position="513"/>
        <end position="553"/>
    </location>
</feature>
<keyword evidence="13" id="KW-1185">Reference proteome</keyword>
<dbReference type="GO" id="GO:0016020">
    <property type="term" value="C:membrane"/>
    <property type="evidence" value="ECO:0007669"/>
    <property type="project" value="UniProtKB-SubCell"/>
</dbReference>
<keyword evidence="5 10" id="KW-1133">Transmembrane helix</keyword>
<dbReference type="InterPro" id="IPR036259">
    <property type="entry name" value="MFS_trans_sf"/>
</dbReference>
<dbReference type="PANTHER" id="PTHR48022">
    <property type="entry name" value="PLASTIDIC GLUCOSE TRANSPORTER 4"/>
    <property type="match status" value="1"/>
</dbReference>
<keyword evidence="4 10" id="KW-0812">Transmembrane</keyword>
<dbReference type="CDD" id="cd17356">
    <property type="entry name" value="MFS_HXT"/>
    <property type="match status" value="1"/>
</dbReference>
<dbReference type="PROSITE" id="PS50850">
    <property type="entry name" value="MFS"/>
    <property type="match status" value="1"/>
</dbReference>